<dbReference type="GO" id="GO:0008104">
    <property type="term" value="P:intracellular protein localization"/>
    <property type="evidence" value="ECO:0007669"/>
    <property type="project" value="TreeGrafter"/>
</dbReference>
<dbReference type="InterPro" id="IPR011989">
    <property type="entry name" value="ARM-like"/>
</dbReference>
<dbReference type="PANTHER" id="PTHR21663">
    <property type="entry name" value="HYPOTHETICAL HEAT DOMAIN-CONTAINING"/>
    <property type="match status" value="1"/>
</dbReference>
<reference evidence="2" key="1">
    <citation type="journal article" date="2014" name="Proc. Natl. Acad. Sci. U.S.A.">
        <title>Extensive sampling of basidiomycete genomes demonstrates inadequacy of the white-rot/brown-rot paradigm for wood decay fungi.</title>
        <authorList>
            <person name="Riley R."/>
            <person name="Salamov A.A."/>
            <person name="Brown D.W."/>
            <person name="Nagy L.G."/>
            <person name="Floudas D."/>
            <person name="Held B.W."/>
            <person name="Levasseur A."/>
            <person name="Lombard V."/>
            <person name="Morin E."/>
            <person name="Otillar R."/>
            <person name="Lindquist E.A."/>
            <person name="Sun H."/>
            <person name="LaButti K.M."/>
            <person name="Schmutz J."/>
            <person name="Jabbour D."/>
            <person name="Luo H."/>
            <person name="Baker S.E."/>
            <person name="Pisabarro A.G."/>
            <person name="Walton J.D."/>
            <person name="Blanchette R.A."/>
            <person name="Henrissat B."/>
            <person name="Martin F."/>
            <person name="Cullen D."/>
            <person name="Hibbett D.S."/>
            <person name="Grigoriev I.V."/>
        </authorList>
    </citation>
    <scope>NUCLEOTIDE SEQUENCE [LARGE SCALE GENOMIC DNA]</scope>
    <source>
        <strain evidence="2">PC15</strain>
    </source>
</reference>
<dbReference type="Proteomes" id="UP000027073">
    <property type="component" value="Unassembled WGS sequence"/>
</dbReference>
<sequence length="134" mass="14565">MAEISMATQNGEVFKRKFSHNPFDRKSKPIPKSPLLRYHALVALQKSLNSAKRAVTDASAKDIIKQMRNGLTDKCMPVQRASAEVLIAMYSADGLPSSSDVDTIITLCVKSLDSVDQVTRRTLAIKASANACIG</sequence>
<organism evidence="1 2">
    <name type="scientific">Pleurotus ostreatus (strain PC15)</name>
    <name type="common">Oyster mushroom</name>
    <dbReference type="NCBI Taxonomy" id="1137138"/>
    <lineage>
        <taxon>Eukaryota</taxon>
        <taxon>Fungi</taxon>
        <taxon>Dikarya</taxon>
        <taxon>Basidiomycota</taxon>
        <taxon>Agaricomycotina</taxon>
        <taxon>Agaricomycetes</taxon>
        <taxon>Agaricomycetidae</taxon>
        <taxon>Agaricales</taxon>
        <taxon>Pleurotineae</taxon>
        <taxon>Pleurotaceae</taxon>
        <taxon>Pleurotus</taxon>
    </lineage>
</organism>
<dbReference type="GO" id="GO:0030139">
    <property type="term" value="C:endocytic vesicle"/>
    <property type="evidence" value="ECO:0007669"/>
    <property type="project" value="TreeGrafter"/>
</dbReference>
<dbReference type="GO" id="GO:0005829">
    <property type="term" value="C:cytosol"/>
    <property type="evidence" value="ECO:0007669"/>
    <property type="project" value="GOC"/>
</dbReference>
<dbReference type="OrthoDB" id="3042782at2759"/>
<dbReference type="GO" id="GO:0016020">
    <property type="term" value="C:membrane"/>
    <property type="evidence" value="ECO:0007669"/>
    <property type="project" value="TreeGrafter"/>
</dbReference>
<dbReference type="HOGENOM" id="CLU_1897078_0_0_1"/>
<dbReference type="GO" id="GO:0005794">
    <property type="term" value="C:Golgi apparatus"/>
    <property type="evidence" value="ECO:0007669"/>
    <property type="project" value="TreeGrafter"/>
</dbReference>
<dbReference type="InterPro" id="IPR016024">
    <property type="entry name" value="ARM-type_fold"/>
</dbReference>
<proteinExistence type="predicted"/>
<dbReference type="InterPro" id="IPR040108">
    <property type="entry name" value="Laa1/Sip1/HEATR5"/>
</dbReference>
<accession>A0A067NEG9</accession>
<dbReference type="GO" id="GO:0042147">
    <property type="term" value="P:retrograde transport, endosome to Golgi"/>
    <property type="evidence" value="ECO:0007669"/>
    <property type="project" value="TreeGrafter"/>
</dbReference>
<dbReference type="PANTHER" id="PTHR21663:SF0">
    <property type="entry name" value="HEAT REPEAT-CONTAINING PROTEIN 5B"/>
    <property type="match status" value="1"/>
</dbReference>
<dbReference type="Gene3D" id="1.25.10.10">
    <property type="entry name" value="Leucine-rich Repeat Variant"/>
    <property type="match status" value="1"/>
</dbReference>
<dbReference type="STRING" id="1137138.A0A067NEG9"/>
<gene>
    <name evidence="1" type="ORF">PLEOSDRAFT_160829</name>
</gene>
<protein>
    <submittedName>
        <fullName evidence="1">Uncharacterized protein</fullName>
    </submittedName>
</protein>
<dbReference type="VEuPathDB" id="FungiDB:PLEOSDRAFT_160829"/>
<name>A0A067NEG9_PLEO1</name>
<dbReference type="EMBL" id="KL198010">
    <property type="protein sequence ID" value="KDQ26244.1"/>
    <property type="molecule type" value="Genomic_DNA"/>
</dbReference>
<dbReference type="GO" id="GO:0006897">
    <property type="term" value="P:endocytosis"/>
    <property type="evidence" value="ECO:0007669"/>
    <property type="project" value="TreeGrafter"/>
</dbReference>
<dbReference type="SUPFAM" id="SSF48371">
    <property type="entry name" value="ARM repeat"/>
    <property type="match status" value="1"/>
</dbReference>
<dbReference type="AlphaFoldDB" id="A0A067NEG9"/>
<evidence type="ECO:0000313" key="2">
    <source>
        <dbReference type="Proteomes" id="UP000027073"/>
    </source>
</evidence>
<evidence type="ECO:0000313" key="1">
    <source>
        <dbReference type="EMBL" id="KDQ26244.1"/>
    </source>
</evidence>
<dbReference type="InParanoid" id="A0A067NEG9"/>